<name>A0AC60P3D2_IXOPE</name>
<evidence type="ECO:0000313" key="2">
    <source>
        <dbReference type="Proteomes" id="UP000805193"/>
    </source>
</evidence>
<dbReference type="EMBL" id="JABSTQ010011221">
    <property type="protein sequence ID" value="KAG0413921.1"/>
    <property type="molecule type" value="Genomic_DNA"/>
</dbReference>
<proteinExistence type="predicted"/>
<evidence type="ECO:0000313" key="1">
    <source>
        <dbReference type="EMBL" id="KAG0413921.1"/>
    </source>
</evidence>
<comment type="caution">
    <text evidence="1">The sequence shown here is derived from an EMBL/GenBank/DDBJ whole genome shotgun (WGS) entry which is preliminary data.</text>
</comment>
<protein>
    <submittedName>
        <fullName evidence="1">Uncharacterized protein</fullName>
    </submittedName>
</protein>
<dbReference type="Proteomes" id="UP000805193">
    <property type="component" value="Unassembled WGS sequence"/>
</dbReference>
<sequence length="165" mass="18369">MSLPGPPTAKRKVLSLKVKRTILEDILLGLKKSVITKKYEVSPSTLSTITRNADKIDAALDNDAACANRKKLRKTMCEDGEAALFKWFLDARVKGVPINGPILIDKARNLRFIFGHDLSPGTGWLQRFKDRHSITCKSIVGKAPSVDDTVLQAWLDKHLEQIFAT</sequence>
<keyword evidence="2" id="KW-1185">Reference proteome</keyword>
<reference evidence="1 2" key="1">
    <citation type="journal article" date="2020" name="Cell">
        <title>Large-Scale Comparative Analyses of Tick Genomes Elucidate Their Genetic Diversity and Vector Capacities.</title>
        <authorList>
            <consortium name="Tick Genome and Microbiome Consortium (TIGMIC)"/>
            <person name="Jia N."/>
            <person name="Wang J."/>
            <person name="Shi W."/>
            <person name="Du L."/>
            <person name="Sun Y."/>
            <person name="Zhan W."/>
            <person name="Jiang J.F."/>
            <person name="Wang Q."/>
            <person name="Zhang B."/>
            <person name="Ji P."/>
            <person name="Bell-Sakyi L."/>
            <person name="Cui X.M."/>
            <person name="Yuan T.T."/>
            <person name="Jiang B.G."/>
            <person name="Yang W.F."/>
            <person name="Lam T.T."/>
            <person name="Chang Q.C."/>
            <person name="Ding S.J."/>
            <person name="Wang X.J."/>
            <person name="Zhu J.G."/>
            <person name="Ruan X.D."/>
            <person name="Zhao L."/>
            <person name="Wei J.T."/>
            <person name="Ye R.Z."/>
            <person name="Que T.C."/>
            <person name="Du C.H."/>
            <person name="Zhou Y.H."/>
            <person name="Cheng J.X."/>
            <person name="Dai P.F."/>
            <person name="Guo W.B."/>
            <person name="Han X.H."/>
            <person name="Huang E.J."/>
            <person name="Li L.F."/>
            <person name="Wei W."/>
            <person name="Gao Y.C."/>
            <person name="Liu J.Z."/>
            <person name="Shao H.Z."/>
            <person name="Wang X."/>
            <person name="Wang C.C."/>
            <person name="Yang T.C."/>
            <person name="Huo Q.B."/>
            <person name="Li W."/>
            <person name="Chen H.Y."/>
            <person name="Chen S.E."/>
            <person name="Zhou L.G."/>
            <person name="Ni X.B."/>
            <person name="Tian J.H."/>
            <person name="Sheng Y."/>
            <person name="Liu T."/>
            <person name="Pan Y.S."/>
            <person name="Xia L.Y."/>
            <person name="Li J."/>
            <person name="Zhao F."/>
            <person name="Cao W.C."/>
        </authorList>
    </citation>
    <scope>NUCLEOTIDE SEQUENCE [LARGE SCALE GENOMIC DNA]</scope>
    <source>
        <strain evidence="1">Iper-2018</strain>
    </source>
</reference>
<gene>
    <name evidence="1" type="ORF">HPB47_008923</name>
</gene>
<accession>A0AC60P3D2</accession>
<organism evidence="1 2">
    <name type="scientific">Ixodes persulcatus</name>
    <name type="common">Taiga tick</name>
    <dbReference type="NCBI Taxonomy" id="34615"/>
    <lineage>
        <taxon>Eukaryota</taxon>
        <taxon>Metazoa</taxon>
        <taxon>Ecdysozoa</taxon>
        <taxon>Arthropoda</taxon>
        <taxon>Chelicerata</taxon>
        <taxon>Arachnida</taxon>
        <taxon>Acari</taxon>
        <taxon>Parasitiformes</taxon>
        <taxon>Ixodida</taxon>
        <taxon>Ixodoidea</taxon>
        <taxon>Ixodidae</taxon>
        <taxon>Ixodinae</taxon>
        <taxon>Ixodes</taxon>
    </lineage>
</organism>